<accession>A0A382B4J3</accession>
<gene>
    <name evidence="1" type="ORF">METZ01_LOCUS161047</name>
</gene>
<feature type="non-terminal residue" evidence="1">
    <location>
        <position position="1"/>
    </location>
</feature>
<protein>
    <submittedName>
        <fullName evidence="1">Uncharacterized protein</fullName>
    </submittedName>
</protein>
<dbReference type="AlphaFoldDB" id="A0A382B4J3"/>
<sequence>IQLSIRFYRRRFSVFLEIINQQSEISTTHSFFQSSGTEHL</sequence>
<evidence type="ECO:0000313" key="1">
    <source>
        <dbReference type="EMBL" id="SVB08193.1"/>
    </source>
</evidence>
<dbReference type="EMBL" id="UINC01027990">
    <property type="protein sequence ID" value="SVB08193.1"/>
    <property type="molecule type" value="Genomic_DNA"/>
</dbReference>
<name>A0A382B4J3_9ZZZZ</name>
<organism evidence="1">
    <name type="scientific">marine metagenome</name>
    <dbReference type="NCBI Taxonomy" id="408172"/>
    <lineage>
        <taxon>unclassified sequences</taxon>
        <taxon>metagenomes</taxon>
        <taxon>ecological metagenomes</taxon>
    </lineage>
</organism>
<reference evidence="1" key="1">
    <citation type="submission" date="2018-05" db="EMBL/GenBank/DDBJ databases">
        <authorList>
            <person name="Lanie J.A."/>
            <person name="Ng W.-L."/>
            <person name="Kazmierczak K.M."/>
            <person name="Andrzejewski T.M."/>
            <person name="Davidsen T.M."/>
            <person name="Wayne K.J."/>
            <person name="Tettelin H."/>
            <person name="Glass J.I."/>
            <person name="Rusch D."/>
            <person name="Podicherti R."/>
            <person name="Tsui H.-C.T."/>
            <person name="Winkler M.E."/>
        </authorList>
    </citation>
    <scope>NUCLEOTIDE SEQUENCE</scope>
</reference>
<proteinExistence type="predicted"/>